<evidence type="ECO:0000256" key="2">
    <source>
        <dbReference type="ARBA" id="ARBA00022737"/>
    </source>
</evidence>
<dbReference type="CDD" id="cd05688">
    <property type="entry name" value="S1_RPS1_repeat_ec3"/>
    <property type="match status" value="1"/>
</dbReference>
<evidence type="ECO:0000256" key="1">
    <source>
        <dbReference type="ARBA" id="ARBA00006767"/>
    </source>
</evidence>
<evidence type="ECO:0000256" key="8">
    <source>
        <dbReference type="SAM" id="MobiDB-lite"/>
    </source>
</evidence>
<evidence type="ECO:0000313" key="10">
    <source>
        <dbReference type="EMBL" id="MBI3013755.1"/>
    </source>
</evidence>
<feature type="domain" description="S1 motif" evidence="9">
    <location>
        <begin position="59"/>
        <end position="123"/>
    </location>
</feature>
<feature type="domain" description="S1 motif" evidence="9">
    <location>
        <begin position="141"/>
        <end position="206"/>
    </location>
</feature>
<proteinExistence type="inferred from homology"/>
<comment type="similarity">
    <text evidence="1">Belongs to the bacterial ribosomal protein bS1 family.</text>
</comment>
<dbReference type="InterPro" id="IPR050437">
    <property type="entry name" value="Ribos_protein_bS1-like"/>
</dbReference>
<dbReference type="GO" id="GO:0005840">
    <property type="term" value="C:ribosome"/>
    <property type="evidence" value="ECO:0007669"/>
    <property type="project" value="UniProtKB-KW"/>
</dbReference>
<protein>
    <recommendedName>
        <fullName evidence="6">Small ribosomal subunit protein bS1</fullName>
    </recommendedName>
    <alternativeName>
        <fullName evidence="7">30S ribosomal protein S1</fullName>
    </alternativeName>
</protein>
<dbReference type="GO" id="GO:0003729">
    <property type="term" value="F:mRNA binding"/>
    <property type="evidence" value="ECO:0007669"/>
    <property type="project" value="TreeGrafter"/>
</dbReference>
<dbReference type="CDD" id="cd05687">
    <property type="entry name" value="S1_RPS1_repeat_ec1_hs1"/>
    <property type="match status" value="1"/>
</dbReference>
<dbReference type="Proteomes" id="UP000741360">
    <property type="component" value="Unassembled WGS sequence"/>
</dbReference>
<dbReference type="AlphaFoldDB" id="A0A932GMT8"/>
<evidence type="ECO:0000256" key="4">
    <source>
        <dbReference type="ARBA" id="ARBA00022980"/>
    </source>
</evidence>
<reference evidence="10" key="1">
    <citation type="submission" date="2020-07" db="EMBL/GenBank/DDBJ databases">
        <title>Huge and variable diversity of episymbiotic CPR bacteria and DPANN archaea in groundwater ecosystems.</title>
        <authorList>
            <person name="He C.Y."/>
            <person name="Keren R."/>
            <person name="Whittaker M."/>
            <person name="Farag I.F."/>
            <person name="Doudna J."/>
            <person name="Cate J.H.D."/>
            <person name="Banfield J.F."/>
        </authorList>
    </citation>
    <scope>NUCLEOTIDE SEQUENCE</scope>
    <source>
        <strain evidence="10">NC_groundwater_717_Ag_S-0.2um_59_8</strain>
    </source>
</reference>
<dbReference type="InterPro" id="IPR003029">
    <property type="entry name" value="S1_domain"/>
</dbReference>
<dbReference type="GO" id="GO:0003735">
    <property type="term" value="F:structural constituent of ribosome"/>
    <property type="evidence" value="ECO:0007669"/>
    <property type="project" value="TreeGrafter"/>
</dbReference>
<dbReference type="PANTHER" id="PTHR10724:SF7">
    <property type="entry name" value="SMALL RIBOSOMAL SUBUNIT PROTEIN BS1C"/>
    <property type="match status" value="1"/>
</dbReference>
<dbReference type="EMBL" id="JACPSX010000027">
    <property type="protein sequence ID" value="MBI3013755.1"/>
    <property type="molecule type" value="Genomic_DNA"/>
</dbReference>
<keyword evidence="2" id="KW-0677">Repeat</keyword>
<evidence type="ECO:0000256" key="6">
    <source>
        <dbReference type="ARBA" id="ARBA00035293"/>
    </source>
</evidence>
<feature type="domain" description="S1 motif" evidence="9">
    <location>
        <begin position="486"/>
        <end position="555"/>
    </location>
</feature>
<feature type="region of interest" description="Disordered" evidence="8">
    <location>
        <begin position="1"/>
        <end position="42"/>
    </location>
</feature>
<keyword evidence="5" id="KW-0687">Ribonucleoprotein</keyword>
<dbReference type="FunFam" id="2.40.50.140:FF:000018">
    <property type="entry name" value="30S ribosomal protein S1"/>
    <property type="match status" value="1"/>
</dbReference>
<organism evidence="10 11">
    <name type="scientific">Tectimicrobiota bacterium</name>
    <dbReference type="NCBI Taxonomy" id="2528274"/>
    <lineage>
        <taxon>Bacteria</taxon>
        <taxon>Pseudomonadati</taxon>
        <taxon>Nitrospinota/Tectimicrobiota group</taxon>
        <taxon>Candidatus Tectimicrobiota</taxon>
    </lineage>
</organism>
<dbReference type="PROSITE" id="PS50126">
    <property type="entry name" value="S1"/>
    <property type="match status" value="6"/>
</dbReference>
<dbReference type="Gene3D" id="2.40.50.140">
    <property type="entry name" value="Nucleic acid-binding proteins"/>
    <property type="match status" value="6"/>
</dbReference>
<evidence type="ECO:0000313" key="11">
    <source>
        <dbReference type="Proteomes" id="UP000741360"/>
    </source>
</evidence>
<accession>A0A932GMT8</accession>
<feature type="domain" description="S1 motif" evidence="9">
    <location>
        <begin position="312"/>
        <end position="382"/>
    </location>
</feature>
<evidence type="ECO:0000259" key="9">
    <source>
        <dbReference type="PROSITE" id="PS50126"/>
    </source>
</evidence>
<dbReference type="InterPro" id="IPR012340">
    <property type="entry name" value="NA-bd_OB-fold"/>
</dbReference>
<feature type="domain" description="S1 motif" evidence="9">
    <location>
        <begin position="227"/>
        <end position="295"/>
    </location>
</feature>
<dbReference type="InterPro" id="IPR035104">
    <property type="entry name" value="Ribosomal_protein_S1-like"/>
</dbReference>
<dbReference type="SUPFAM" id="SSF50249">
    <property type="entry name" value="Nucleic acid-binding proteins"/>
    <property type="match status" value="6"/>
</dbReference>
<dbReference type="NCBIfam" id="NF005208">
    <property type="entry name" value="PRK06676.1"/>
    <property type="match status" value="1"/>
</dbReference>
<dbReference type="GO" id="GO:0006412">
    <property type="term" value="P:translation"/>
    <property type="evidence" value="ECO:0007669"/>
    <property type="project" value="TreeGrafter"/>
</dbReference>
<dbReference type="NCBIfam" id="NF004952">
    <property type="entry name" value="PRK06299.1-2"/>
    <property type="match status" value="1"/>
</dbReference>
<evidence type="ECO:0000256" key="3">
    <source>
        <dbReference type="ARBA" id="ARBA00022884"/>
    </source>
</evidence>
<dbReference type="SMART" id="SM00316">
    <property type="entry name" value="S1"/>
    <property type="match status" value="6"/>
</dbReference>
<sequence length="606" mass="68068">MQEESGYLSHPRADDAVEAKTPGSEPAGNTGPGDSGEESLSQEELEKIYAGSFERIREGEIVRGRVVSIEKDMVLVDIGYKSEGVIPIWEFPRHGRDLRVGEEVEVYLEEAEDTEGLVVLSKEKANRIKIWDDISRAYENNRPVEGEVISRIKGGLTVDIGLKAFLPGSQVDLRPVRNLEKLIGQRLQMKIIKLNRKRGNIVLSRRVLLEEERMEAKKETLAHLQEGQILEGVVKNITEYGAFVDLGGIDGLLHITDMSWGRVNHPSDLFAVGDRIKVIVLKYDRETERVSLGYKQITPDPWSKVEEKYPIGSRVKGKVVSITDYGAFVELEEGIEGLVHISEMSWTRRVRHPSKVVAVGDVVEAQILNVNKEEKRISLGMKQVEPNPWTTIAEKYPVGSEVEGKVRNLTDFGAFISLEEGIDGLIHVSDMSWTQKVKHPSEILKKGQKLRAVVLSIDQENERLSLGMKQLSEDPWKDVAQRYRVGQDIRVRVVKVTNFGAFAELEPGIEGLVHVSELGRGEIDNPEKVVKQGDELDVKVIKMDVESRKIGLSVRARLDDQDKADIARYGQDVGGESTIADLLSQQSRRRRRKERDSEYNGDADSD</sequence>
<feature type="domain" description="S1 motif" evidence="9">
    <location>
        <begin position="399"/>
        <end position="469"/>
    </location>
</feature>
<dbReference type="PANTHER" id="PTHR10724">
    <property type="entry name" value="30S RIBOSOMAL PROTEIN S1"/>
    <property type="match status" value="1"/>
</dbReference>
<dbReference type="Pfam" id="PF00575">
    <property type="entry name" value="S1"/>
    <property type="match status" value="6"/>
</dbReference>
<name>A0A932GMT8_UNCTE</name>
<keyword evidence="4 10" id="KW-0689">Ribosomal protein</keyword>
<dbReference type="PRINTS" id="PR00681">
    <property type="entry name" value="RIBOSOMALS1"/>
</dbReference>
<comment type="caution">
    <text evidence="10">The sequence shown here is derived from an EMBL/GenBank/DDBJ whole genome shotgun (WGS) entry which is preliminary data.</text>
</comment>
<dbReference type="GO" id="GO:1990904">
    <property type="term" value="C:ribonucleoprotein complex"/>
    <property type="evidence" value="ECO:0007669"/>
    <property type="project" value="UniProtKB-KW"/>
</dbReference>
<dbReference type="NCBIfam" id="NF004953">
    <property type="entry name" value="PRK06299.1-3"/>
    <property type="match status" value="1"/>
</dbReference>
<dbReference type="CDD" id="cd04465">
    <property type="entry name" value="S1_RPS1_repeat_ec2_hs2"/>
    <property type="match status" value="1"/>
</dbReference>
<evidence type="ECO:0000256" key="7">
    <source>
        <dbReference type="ARBA" id="ARBA00035517"/>
    </source>
</evidence>
<dbReference type="FunFam" id="2.40.50.140:FF:000011">
    <property type="entry name" value="30S ribosomal protein S1"/>
    <property type="match status" value="2"/>
</dbReference>
<keyword evidence="3" id="KW-0694">RNA-binding</keyword>
<gene>
    <name evidence="10" type="ORF">HYY65_01520</name>
</gene>
<evidence type="ECO:0000256" key="5">
    <source>
        <dbReference type="ARBA" id="ARBA00023274"/>
    </source>
</evidence>
<feature type="region of interest" description="Disordered" evidence="8">
    <location>
        <begin position="578"/>
        <end position="606"/>
    </location>
</feature>